<comment type="caution">
    <text evidence="8">The sequence shown here is derived from an EMBL/GenBank/DDBJ whole genome shotgun (WGS) entry which is preliminary data.</text>
</comment>
<organism evidence="8 9">
    <name type="scientific">Pseudomonas fluorescens</name>
    <dbReference type="NCBI Taxonomy" id="294"/>
    <lineage>
        <taxon>Bacteria</taxon>
        <taxon>Pseudomonadati</taxon>
        <taxon>Pseudomonadota</taxon>
        <taxon>Gammaproteobacteria</taxon>
        <taxon>Pseudomonadales</taxon>
        <taxon>Pseudomonadaceae</taxon>
        <taxon>Pseudomonas</taxon>
    </lineage>
</organism>
<comment type="subcellular location">
    <subcellularLocation>
        <location evidence="1">Cell membrane</location>
        <topology evidence="1">Multi-pass membrane protein</topology>
    </subcellularLocation>
</comment>
<feature type="region of interest" description="Disordered" evidence="6">
    <location>
        <begin position="334"/>
        <end position="368"/>
    </location>
</feature>
<evidence type="ECO:0000313" key="8">
    <source>
        <dbReference type="EMBL" id="KIR20845.1"/>
    </source>
</evidence>
<feature type="transmembrane region" description="Helical" evidence="7">
    <location>
        <begin position="247"/>
        <end position="266"/>
    </location>
</feature>
<evidence type="ECO:0000256" key="2">
    <source>
        <dbReference type="ARBA" id="ARBA00022475"/>
    </source>
</evidence>
<proteinExistence type="predicted"/>
<gene>
    <name evidence="8" type="ORF">PFLU3_36950</name>
</gene>
<dbReference type="PATRIC" id="fig|294.125.peg.3795"/>
<keyword evidence="3 7" id="KW-0812">Transmembrane</keyword>
<evidence type="ECO:0008006" key="10">
    <source>
        <dbReference type="Google" id="ProtNLM"/>
    </source>
</evidence>
<evidence type="ECO:0000256" key="7">
    <source>
        <dbReference type="SAM" id="Phobius"/>
    </source>
</evidence>
<feature type="transmembrane region" description="Helical" evidence="7">
    <location>
        <begin position="122"/>
        <end position="141"/>
    </location>
</feature>
<dbReference type="PANTHER" id="PTHR37693:SF1">
    <property type="entry name" value="INTEGRAL MEMBRANE PROTEIN"/>
    <property type="match status" value="1"/>
</dbReference>
<sequence length="368" mass="40443">MSRLIWLVLALLIALVIPVWLGGGETLLRLRQFPLPQLLGMFAMIIGCWLINSLRIRLLLGEQRGQLGPFKSLGVVISTEFAMCATPGGSGGPLTLMALLARNGIRPAHGSAVFAMDQLSDLLFFLCALAGILLYALFHSLNPRMEWLLGLSAVSMVGGIISGWLVVRYHRRLIRLTGLALKTLKVRASTRRRWARKLLRFLAAFTQTLKLPWRTLLRVFALTSLHWLLRYSVLYLALRGLGGDVQWAWSFLIQMLALTAGQFSLLPGGAGAAELTSAALLAPMVGKSTAAAAILIWRAVTYYFYLLAGAPVFLLMVGKPLLKRLFRGARKARPVAAVPTSGQPRGNQYHPRHPAHPGRSDSDSPRPR</sequence>
<feature type="transmembrane region" description="Helical" evidence="7">
    <location>
        <begin position="303"/>
        <end position="322"/>
    </location>
</feature>
<keyword evidence="2" id="KW-1003">Cell membrane</keyword>
<evidence type="ECO:0000313" key="9">
    <source>
        <dbReference type="Proteomes" id="UP000032210"/>
    </source>
</evidence>
<keyword evidence="4 7" id="KW-1133">Transmembrane helix</keyword>
<dbReference type="InterPro" id="IPR022791">
    <property type="entry name" value="L-PG_synthase/AglD"/>
</dbReference>
<dbReference type="EMBL" id="JXCQ01000037">
    <property type="protein sequence ID" value="KIR20845.1"/>
    <property type="molecule type" value="Genomic_DNA"/>
</dbReference>
<reference evidence="8 9" key="1">
    <citation type="submission" date="2015-01" db="EMBL/GenBank/DDBJ databases">
        <title>Genome sequence of the beneficial rhizobacterium Pseudomonas fluorescens 2-79.</title>
        <authorList>
            <person name="Thuermer A."/>
            <person name="Daniel R."/>
        </authorList>
    </citation>
    <scope>NUCLEOTIDE SEQUENCE [LARGE SCALE GENOMIC DNA]</scope>
    <source>
        <strain evidence="8 9">2-79</strain>
    </source>
</reference>
<feature type="transmembrane region" description="Helical" evidence="7">
    <location>
        <begin position="34"/>
        <end position="54"/>
    </location>
</feature>
<feature type="transmembrane region" description="Helical" evidence="7">
    <location>
        <begin position="147"/>
        <end position="167"/>
    </location>
</feature>
<evidence type="ECO:0000256" key="4">
    <source>
        <dbReference type="ARBA" id="ARBA00022989"/>
    </source>
</evidence>
<dbReference type="GO" id="GO:0005886">
    <property type="term" value="C:plasma membrane"/>
    <property type="evidence" value="ECO:0007669"/>
    <property type="project" value="UniProtKB-SubCell"/>
</dbReference>
<accession>A0A0D0TJ31</accession>
<evidence type="ECO:0000256" key="3">
    <source>
        <dbReference type="ARBA" id="ARBA00022692"/>
    </source>
</evidence>
<feature type="transmembrane region" description="Helical" evidence="7">
    <location>
        <begin position="219"/>
        <end position="241"/>
    </location>
</feature>
<evidence type="ECO:0000256" key="1">
    <source>
        <dbReference type="ARBA" id="ARBA00004651"/>
    </source>
</evidence>
<dbReference type="RefSeq" id="WP_043050023.1">
    <property type="nucleotide sequence ID" value="NZ_JXCQ01000037.1"/>
</dbReference>
<feature type="compositionally biased region" description="Basic and acidic residues" evidence="6">
    <location>
        <begin position="358"/>
        <end position="368"/>
    </location>
</feature>
<dbReference type="PANTHER" id="PTHR37693">
    <property type="entry name" value="PHOSPHATIDYLGLYCEROL LYSYLTRANSFERASE"/>
    <property type="match status" value="1"/>
</dbReference>
<evidence type="ECO:0000256" key="6">
    <source>
        <dbReference type="SAM" id="MobiDB-lite"/>
    </source>
</evidence>
<dbReference type="Pfam" id="PF03706">
    <property type="entry name" value="LPG_synthase_TM"/>
    <property type="match status" value="1"/>
</dbReference>
<protein>
    <recommendedName>
        <fullName evidence="10">TIGR00374 family protein</fullName>
    </recommendedName>
</protein>
<evidence type="ECO:0000256" key="5">
    <source>
        <dbReference type="ARBA" id="ARBA00023136"/>
    </source>
</evidence>
<dbReference type="Proteomes" id="UP000032210">
    <property type="component" value="Unassembled WGS sequence"/>
</dbReference>
<name>A0A0D0TJ31_PSEFL</name>
<dbReference type="NCBIfam" id="TIGR00374">
    <property type="entry name" value="flippase-like domain"/>
    <property type="match status" value="1"/>
</dbReference>
<dbReference type="AlphaFoldDB" id="A0A0D0TJ31"/>
<keyword evidence="5 7" id="KW-0472">Membrane</keyword>